<dbReference type="EMBL" id="CP002454">
    <property type="protein sequence ID" value="ADV66516.1"/>
    <property type="molecule type" value="Genomic_DNA"/>
</dbReference>
<dbReference type="PANTHER" id="PTHR31435">
    <property type="entry name" value="PROTEIN NATD1"/>
    <property type="match status" value="1"/>
</dbReference>
<keyword evidence="3" id="KW-1185">Reference proteome</keyword>
<reference evidence="2 3" key="1">
    <citation type="journal article" date="2011" name="Stand. Genomic Sci.">
        <title>Complete genome sequence of Deinococcus maricopensis type strain (LB-34).</title>
        <authorList>
            <person name="Pukall R."/>
            <person name="Zeytun A."/>
            <person name="Lucas S."/>
            <person name="Lapidus A."/>
            <person name="Hammon N."/>
            <person name="Deshpande S."/>
            <person name="Nolan M."/>
            <person name="Cheng J.F."/>
            <person name="Pitluck S."/>
            <person name="Liolios K."/>
            <person name="Pagani I."/>
            <person name="Mikhailova N."/>
            <person name="Ivanova N."/>
            <person name="Mavromatis K."/>
            <person name="Pati A."/>
            <person name="Tapia R."/>
            <person name="Han C."/>
            <person name="Goodwin L."/>
            <person name="Chen A."/>
            <person name="Palaniappan K."/>
            <person name="Land M."/>
            <person name="Hauser L."/>
            <person name="Chang Y.J."/>
            <person name="Jeffries C.D."/>
            <person name="Brambilla E.M."/>
            <person name="Rohde M."/>
            <person name="Goker M."/>
            <person name="Detter J.C."/>
            <person name="Woyke T."/>
            <person name="Bristow J."/>
            <person name="Eisen J.A."/>
            <person name="Markowitz V."/>
            <person name="Hugenholtz P."/>
            <person name="Kyrpides N.C."/>
            <person name="Klenk H.P."/>
        </authorList>
    </citation>
    <scope>NUCLEOTIDE SEQUENCE [LARGE SCALE GENOMIC DNA]</scope>
    <source>
        <strain evidence="3">DSM 21211 / LMG 22137 / NRRL B-23946 / LB-34</strain>
    </source>
</reference>
<reference evidence="3" key="2">
    <citation type="submission" date="2011-01" db="EMBL/GenBank/DDBJ databases">
        <title>The complete genome of Deinococcus maricopensis DSM 21211.</title>
        <authorList>
            <consortium name="US DOE Joint Genome Institute (JGI-PGF)"/>
            <person name="Lucas S."/>
            <person name="Copeland A."/>
            <person name="Lapidus A."/>
            <person name="Goodwin L."/>
            <person name="Pitluck S."/>
            <person name="Kyrpides N."/>
            <person name="Mavromatis K."/>
            <person name="Pagani I."/>
            <person name="Ivanova N."/>
            <person name="Ovchinnikova G."/>
            <person name="Zeytun A."/>
            <person name="Detter J.C."/>
            <person name="Han C."/>
            <person name="Land M."/>
            <person name="Hauser L."/>
            <person name="Markowitz V."/>
            <person name="Cheng J.-F."/>
            <person name="Hugenholtz P."/>
            <person name="Woyke T."/>
            <person name="Wu D."/>
            <person name="Pukall R."/>
            <person name="Gehrich-Schroeter G."/>
            <person name="Brambilla E."/>
            <person name="Klenk H.-P."/>
            <person name="Eisen J.A."/>
        </authorList>
    </citation>
    <scope>NUCLEOTIDE SEQUENCE [LARGE SCALE GENOMIC DNA]</scope>
    <source>
        <strain evidence="3">DSM 21211 / LMG 22137 / NRRL B-23946 / LB-34</strain>
    </source>
</reference>
<evidence type="ECO:0000313" key="2">
    <source>
        <dbReference type="EMBL" id="ADV66516.1"/>
    </source>
</evidence>
<gene>
    <name evidence="2" type="ordered locus">Deima_0861</name>
</gene>
<dbReference type="PANTHER" id="PTHR31435:SF10">
    <property type="entry name" value="BSR4717 PROTEIN"/>
    <property type="match status" value="1"/>
</dbReference>
<dbReference type="GO" id="GO:0016740">
    <property type="term" value="F:transferase activity"/>
    <property type="evidence" value="ECO:0007669"/>
    <property type="project" value="UniProtKB-KW"/>
</dbReference>
<dbReference type="Gene3D" id="3.40.630.30">
    <property type="match status" value="1"/>
</dbReference>
<keyword evidence="2" id="KW-0808">Transferase</keyword>
<feature type="domain" description="N-acetyltransferase" evidence="1">
    <location>
        <begin position="8"/>
        <end position="93"/>
    </location>
</feature>
<dbReference type="OrthoDB" id="9793389at2"/>
<dbReference type="AlphaFoldDB" id="E8U627"/>
<dbReference type="RefSeq" id="WP_013556021.1">
    <property type="nucleotide sequence ID" value="NC_014958.1"/>
</dbReference>
<dbReference type="Proteomes" id="UP000008635">
    <property type="component" value="Chromosome"/>
</dbReference>
<dbReference type="PROSITE" id="PS51729">
    <property type="entry name" value="GNAT_YJDJ"/>
    <property type="match status" value="1"/>
</dbReference>
<sequence length="102" mass="11331">MTDPANVTNNVERHQYELPVDGQIAFAEYREVGDAIMFTHTEVPQALEGRGIGSTLVRAALDDVRAQGKKAIPMCPFVAAYIRDHREYVDLVHPIQRGVLGI</sequence>
<dbReference type="eggNOG" id="COG2388">
    <property type="taxonomic scope" value="Bacteria"/>
</dbReference>
<evidence type="ECO:0000259" key="1">
    <source>
        <dbReference type="PROSITE" id="PS51729"/>
    </source>
</evidence>
<dbReference type="SUPFAM" id="SSF55729">
    <property type="entry name" value="Acyl-CoA N-acyltransferases (Nat)"/>
    <property type="match status" value="1"/>
</dbReference>
<dbReference type="HOGENOM" id="CLU_132888_0_2_0"/>
<organism evidence="2 3">
    <name type="scientific">Deinococcus maricopensis (strain DSM 21211 / LMG 22137 / NRRL B-23946 / LB-34)</name>
    <dbReference type="NCBI Taxonomy" id="709986"/>
    <lineage>
        <taxon>Bacteria</taxon>
        <taxon>Thermotogati</taxon>
        <taxon>Deinococcota</taxon>
        <taxon>Deinococci</taxon>
        <taxon>Deinococcales</taxon>
        <taxon>Deinococcaceae</taxon>
        <taxon>Deinococcus</taxon>
    </lineage>
</organism>
<name>E8U627_DEIML</name>
<proteinExistence type="predicted"/>
<dbReference type="InterPro" id="IPR045057">
    <property type="entry name" value="Gcn5-rel_NAT"/>
</dbReference>
<dbReference type="InterPro" id="IPR031165">
    <property type="entry name" value="GNAT_YJDJ"/>
</dbReference>
<dbReference type="STRING" id="709986.Deima_0861"/>
<protein>
    <submittedName>
        <fullName evidence="2">Putative acetyltransferase</fullName>
    </submittedName>
</protein>
<evidence type="ECO:0000313" key="3">
    <source>
        <dbReference type="Proteomes" id="UP000008635"/>
    </source>
</evidence>
<dbReference type="KEGG" id="dmr:Deima_0861"/>
<dbReference type="Pfam" id="PF14542">
    <property type="entry name" value="Acetyltransf_CG"/>
    <property type="match status" value="1"/>
</dbReference>
<accession>E8U627</accession>
<dbReference type="InterPro" id="IPR016181">
    <property type="entry name" value="Acyl_CoA_acyltransferase"/>
</dbReference>